<comment type="catalytic activity">
    <reaction evidence="17">
        <text>L-threonyl-[protein] + ATP = O-phospho-L-threonyl-[protein] + ADP + H(+)</text>
        <dbReference type="Rhea" id="RHEA:46608"/>
        <dbReference type="Rhea" id="RHEA-COMP:11060"/>
        <dbReference type="Rhea" id="RHEA-COMP:11605"/>
        <dbReference type="ChEBI" id="CHEBI:15378"/>
        <dbReference type="ChEBI" id="CHEBI:30013"/>
        <dbReference type="ChEBI" id="CHEBI:30616"/>
        <dbReference type="ChEBI" id="CHEBI:61977"/>
        <dbReference type="ChEBI" id="CHEBI:456216"/>
        <dbReference type="EC" id="2.7.11.1"/>
    </reaction>
    <physiologicalReaction direction="left-to-right" evidence="17">
        <dbReference type="Rhea" id="RHEA:46609"/>
    </physiologicalReaction>
</comment>
<dbReference type="GO" id="GO:0004521">
    <property type="term" value="F:RNA endonuclease activity"/>
    <property type="evidence" value="ECO:0007669"/>
    <property type="project" value="InterPro"/>
</dbReference>
<keyword evidence="8 20" id="KW-0732">Signal</keyword>
<dbReference type="InterPro" id="IPR038357">
    <property type="entry name" value="KEN_sf"/>
</dbReference>
<evidence type="ECO:0000256" key="11">
    <source>
        <dbReference type="ARBA" id="ARBA00022801"/>
    </source>
</evidence>
<proteinExistence type="predicted"/>
<dbReference type="GO" id="GO:0051082">
    <property type="term" value="F:unfolded protein binding"/>
    <property type="evidence" value="ECO:0007669"/>
    <property type="project" value="TreeGrafter"/>
</dbReference>
<keyword evidence="5 23" id="KW-0808">Transferase</keyword>
<reference evidence="23" key="1">
    <citation type="submission" date="2023-03" db="EMBL/GenBank/DDBJ databases">
        <title>Mating type loci evolution in Malassezia.</title>
        <authorList>
            <person name="Coelho M.A."/>
        </authorList>
    </citation>
    <scope>NUCLEOTIDE SEQUENCE</scope>
    <source>
        <strain evidence="23">CBS 12830</strain>
    </source>
</reference>
<dbReference type="SUPFAM" id="SSF56112">
    <property type="entry name" value="Protein kinase-like (PK-like)"/>
    <property type="match status" value="1"/>
</dbReference>
<dbReference type="InterPro" id="IPR045133">
    <property type="entry name" value="IRE1/2-like"/>
</dbReference>
<evidence type="ECO:0000256" key="16">
    <source>
        <dbReference type="ARBA" id="ARBA00023180"/>
    </source>
</evidence>
<keyword evidence="7" id="KW-0479">Metal-binding</keyword>
<dbReference type="Gene3D" id="1.10.510.10">
    <property type="entry name" value="Transferase(Phosphotransferase) domain 1"/>
    <property type="match status" value="1"/>
</dbReference>
<dbReference type="GO" id="GO:0070059">
    <property type="term" value="P:intrinsic apoptotic signaling pathway in response to endoplasmic reticulum stress"/>
    <property type="evidence" value="ECO:0007669"/>
    <property type="project" value="TreeGrafter"/>
</dbReference>
<evidence type="ECO:0000256" key="4">
    <source>
        <dbReference type="ARBA" id="ARBA00022527"/>
    </source>
</evidence>
<keyword evidence="15" id="KW-0472">Membrane</keyword>
<keyword evidence="16" id="KW-0325">Glycoprotein</keyword>
<name>A0AAF0IXL8_9BASI</name>
<dbReference type="Proteomes" id="UP001214415">
    <property type="component" value="Chromosome 1"/>
</dbReference>
<dbReference type="InterPro" id="IPR015943">
    <property type="entry name" value="WD40/YVTN_repeat-like_dom_sf"/>
</dbReference>
<feature type="signal peptide" evidence="20">
    <location>
        <begin position="1"/>
        <end position="20"/>
    </location>
</feature>
<evidence type="ECO:0000256" key="18">
    <source>
        <dbReference type="ARBA" id="ARBA00048977"/>
    </source>
</evidence>
<dbReference type="GO" id="GO:0016787">
    <property type="term" value="F:hydrolase activity"/>
    <property type="evidence" value="ECO:0007669"/>
    <property type="project" value="UniProtKB-KW"/>
</dbReference>
<keyword evidence="12" id="KW-0067">ATP-binding</keyword>
<evidence type="ECO:0000256" key="17">
    <source>
        <dbReference type="ARBA" id="ARBA00048659"/>
    </source>
</evidence>
<evidence type="ECO:0000256" key="20">
    <source>
        <dbReference type="SAM" id="SignalP"/>
    </source>
</evidence>
<evidence type="ECO:0000256" key="9">
    <source>
        <dbReference type="ARBA" id="ARBA00022741"/>
    </source>
</evidence>
<organism evidence="23 24">
    <name type="scientific">Malassezia equina</name>
    <dbReference type="NCBI Taxonomy" id="1381935"/>
    <lineage>
        <taxon>Eukaryota</taxon>
        <taxon>Fungi</taxon>
        <taxon>Dikarya</taxon>
        <taxon>Basidiomycota</taxon>
        <taxon>Ustilaginomycotina</taxon>
        <taxon>Malasseziomycetes</taxon>
        <taxon>Malasseziales</taxon>
        <taxon>Malasseziaceae</taxon>
        <taxon>Malassezia</taxon>
    </lineage>
</organism>
<feature type="compositionally biased region" description="Polar residues" evidence="19">
    <location>
        <begin position="205"/>
        <end position="220"/>
    </location>
</feature>
<feature type="compositionally biased region" description="Basic residues" evidence="19">
    <location>
        <begin position="581"/>
        <end position="590"/>
    </location>
</feature>
<dbReference type="GO" id="GO:0006397">
    <property type="term" value="P:mRNA processing"/>
    <property type="evidence" value="ECO:0007669"/>
    <property type="project" value="InterPro"/>
</dbReference>
<dbReference type="Pfam" id="PF00069">
    <property type="entry name" value="Pkinase"/>
    <property type="match status" value="1"/>
</dbReference>
<keyword evidence="4 23" id="KW-0723">Serine/threonine-protein kinase</keyword>
<evidence type="ECO:0000256" key="5">
    <source>
        <dbReference type="ARBA" id="ARBA00022679"/>
    </source>
</evidence>
<keyword evidence="10 23" id="KW-0418">Kinase</keyword>
<comment type="subcellular location">
    <subcellularLocation>
        <location evidence="2">Membrane</location>
        <topology evidence="2">Single-pass type I membrane protein</topology>
    </subcellularLocation>
</comment>
<feature type="region of interest" description="Disordered" evidence="19">
    <location>
        <begin position="525"/>
        <end position="660"/>
    </location>
</feature>
<keyword evidence="24" id="KW-1185">Reference proteome</keyword>
<dbReference type="AlphaFoldDB" id="A0AAF0IXL8"/>
<protein>
    <recommendedName>
        <fullName evidence="3">non-specific serine/threonine protein kinase</fullName>
        <ecNumber evidence="3">2.7.11.1</ecNumber>
    </recommendedName>
</protein>
<feature type="domain" description="Protein kinase" evidence="21">
    <location>
        <begin position="664"/>
        <end position="934"/>
    </location>
</feature>
<dbReference type="GO" id="GO:1990604">
    <property type="term" value="C:IRE1-TRAF2-ASK1 complex"/>
    <property type="evidence" value="ECO:0007669"/>
    <property type="project" value="TreeGrafter"/>
</dbReference>
<evidence type="ECO:0000259" key="22">
    <source>
        <dbReference type="PROSITE" id="PS51392"/>
    </source>
</evidence>
<dbReference type="PANTHER" id="PTHR13954:SF6">
    <property type="entry name" value="NON-SPECIFIC SERINE_THREONINE PROTEIN KINASE"/>
    <property type="match status" value="1"/>
</dbReference>
<dbReference type="InterPro" id="IPR000719">
    <property type="entry name" value="Prot_kinase_dom"/>
</dbReference>
<evidence type="ECO:0000256" key="15">
    <source>
        <dbReference type="ARBA" id="ARBA00023136"/>
    </source>
</evidence>
<sequence>MRVSVLVALVVSALIATVCGASEHEISQYNTDTHLPFAVLPPEPLAVHDLELSNVLLVSSMDGALHGLDRSSGRTLWSLTSSTKYNEFEPLVSSTYDSRSVEELARDAMAHGDPTLIEALQGTGLYILEPSTGGDLYLLRIPTGSSHPQLEKLPFSLPDLVSLSPFSLSSDDTRIFVAEKQSSLVELNVFTGSIRALYSSRESASMRTEAQGTPTYTSSDHSYEGDIPDDAVLESPWVYIGRTEYTLRVHVRGQPHSAQTLHYRAYTPNKADQDVVVLWQQTMQPADHRAILTSPQNSTLVCFDLRLARNPSRFTSQPIPPILWSSTLTAEAIEVFDVVFAPPSISSLDAPLLRPVIVPHSTGILPAILDHQSRPQRSDSLASAYLGVSPQGSLFAMGSGRFPLVEFAESASVLHPGKPLSDLPLSSSASGLLRPWIGGYQVPQVPVANHIPQLGGSVAVPLLGAPPEKTPSPRFTKRLAAQILAFLALILILLRGAYLIWRDSRPVHMSTASLTFDDAKALGATSTESDGDMVAASKPEEPQQPEIPLESPGLHASVTPETPVDATNLAMDLVNADNDPKKKRRRRGKRAGAAVSARQARREGYQEAVQDASISAAATGSGPHASEDAKPEQDVATSMAETGTSGPTDALDLHTESSQPSSLQISDQVLGYGSSGTVVFRGTFQGRAVAVKRLLRDFVEMASKEVSLLQSADNHPNVIRYFCQELTPNFLYIALEQCPASLADLVERPLDHDELAPLLEPRDALRQITAGLQHLHSLSIVHRDIKPQNILVTLTSTQRLRFLLSDFGLSKRIDNMVNSTVSQSVQAGGTVGWRAPELLQAQSQSQKGLNSRLSRAVDIFSLGCVAFYLLTRGNHPFGEQYEREMRILQHQVDLSALEKTSDDTIEAQSLIERMIQDRPSQRPSAVEVMRHPFFWHAQQRLAFLQDVSDRFEMLERDPPSTAIELLERNAATIVGTDWRKRFDRGFLDDLGKFRSYNSASVQDLLRVIRNKKHHFNDMPVALKKSLSPMPDGFLTYFTRRFPHLFLHVYEVLEKLPLLRSEPTFRHYYEADVMSFH</sequence>
<accession>A0AAF0IXL8</accession>
<evidence type="ECO:0000259" key="21">
    <source>
        <dbReference type="PROSITE" id="PS50011"/>
    </source>
</evidence>
<dbReference type="CDD" id="cd10422">
    <property type="entry name" value="RNase_Ire1"/>
    <property type="match status" value="1"/>
</dbReference>
<dbReference type="InterPro" id="IPR008271">
    <property type="entry name" value="Ser/Thr_kinase_AS"/>
</dbReference>
<dbReference type="GO" id="GO:0004674">
    <property type="term" value="F:protein serine/threonine kinase activity"/>
    <property type="evidence" value="ECO:0007669"/>
    <property type="project" value="UniProtKB-KW"/>
</dbReference>
<evidence type="ECO:0000256" key="19">
    <source>
        <dbReference type="SAM" id="MobiDB-lite"/>
    </source>
</evidence>
<feature type="chain" id="PRO_5042263884" description="non-specific serine/threonine protein kinase" evidence="20">
    <location>
        <begin position="21"/>
        <end position="1076"/>
    </location>
</feature>
<dbReference type="PANTHER" id="PTHR13954">
    <property type="entry name" value="IRE1-RELATED"/>
    <property type="match status" value="1"/>
</dbReference>
<dbReference type="PROSITE" id="PS51392">
    <property type="entry name" value="KEN"/>
    <property type="match status" value="1"/>
</dbReference>
<keyword evidence="11" id="KW-0378">Hydrolase</keyword>
<dbReference type="SUPFAM" id="SSF50998">
    <property type="entry name" value="Quinoprotein alcohol dehydrogenase-like"/>
    <property type="match status" value="1"/>
</dbReference>
<dbReference type="Pfam" id="PF06479">
    <property type="entry name" value="Ribonuc_2-5A"/>
    <property type="match status" value="1"/>
</dbReference>
<keyword evidence="6" id="KW-0812">Transmembrane</keyword>
<evidence type="ECO:0000256" key="13">
    <source>
        <dbReference type="ARBA" id="ARBA00022842"/>
    </source>
</evidence>
<evidence type="ECO:0000313" key="23">
    <source>
        <dbReference type="EMBL" id="WFD22029.1"/>
    </source>
</evidence>
<evidence type="ECO:0000256" key="12">
    <source>
        <dbReference type="ARBA" id="ARBA00022840"/>
    </source>
</evidence>
<dbReference type="InterPro" id="IPR010513">
    <property type="entry name" value="KEN_dom"/>
</dbReference>
<evidence type="ECO:0000256" key="2">
    <source>
        <dbReference type="ARBA" id="ARBA00004479"/>
    </source>
</evidence>
<dbReference type="SMART" id="SM00220">
    <property type="entry name" value="S_TKc"/>
    <property type="match status" value="1"/>
</dbReference>
<dbReference type="FunFam" id="3.30.200.20:FF:000077">
    <property type="entry name" value="Putative Serine/threonine-protein kinase/endoribonuclease IRE1"/>
    <property type="match status" value="1"/>
</dbReference>
<dbReference type="Gene3D" id="3.30.200.20">
    <property type="entry name" value="Phosphorylase Kinase, domain 1"/>
    <property type="match status" value="1"/>
</dbReference>
<feature type="compositionally biased region" description="Polar residues" evidence="19">
    <location>
        <begin position="635"/>
        <end position="647"/>
    </location>
</feature>
<evidence type="ECO:0000256" key="6">
    <source>
        <dbReference type="ARBA" id="ARBA00022692"/>
    </source>
</evidence>
<dbReference type="SMART" id="SM00580">
    <property type="entry name" value="PUG"/>
    <property type="match status" value="1"/>
</dbReference>
<evidence type="ECO:0000256" key="8">
    <source>
        <dbReference type="ARBA" id="ARBA00022729"/>
    </source>
</evidence>
<evidence type="ECO:0000313" key="24">
    <source>
        <dbReference type="Proteomes" id="UP001214415"/>
    </source>
</evidence>
<dbReference type="PROSITE" id="PS00108">
    <property type="entry name" value="PROTEIN_KINASE_ST"/>
    <property type="match status" value="1"/>
</dbReference>
<dbReference type="EC" id="2.7.11.1" evidence="3"/>
<feature type="domain" description="KEN" evidence="22">
    <location>
        <begin position="937"/>
        <end position="1070"/>
    </location>
</feature>
<comment type="catalytic activity">
    <reaction evidence="18">
        <text>L-seryl-[protein] + ATP = O-phospho-L-seryl-[protein] + ADP + H(+)</text>
        <dbReference type="Rhea" id="RHEA:17989"/>
        <dbReference type="Rhea" id="RHEA-COMP:9863"/>
        <dbReference type="Rhea" id="RHEA-COMP:11604"/>
        <dbReference type="ChEBI" id="CHEBI:15378"/>
        <dbReference type="ChEBI" id="CHEBI:29999"/>
        <dbReference type="ChEBI" id="CHEBI:30616"/>
        <dbReference type="ChEBI" id="CHEBI:83421"/>
        <dbReference type="ChEBI" id="CHEBI:456216"/>
        <dbReference type="EC" id="2.7.11.1"/>
    </reaction>
    <physiologicalReaction direction="left-to-right" evidence="18">
        <dbReference type="Rhea" id="RHEA:17990"/>
    </physiologicalReaction>
</comment>
<dbReference type="GO" id="GO:0005524">
    <property type="term" value="F:ATP binding"/>
    <property type="evidence" value="ECO:0007669"/>
    <property type="project" value="UniProtKB-KW"/>
</dbReference>
<dbReference type="GO" id="GO:0036498">
    <property type="term" value="P:IRE1-mediated unfolded protein response"/>
    <property type="evidence" value="ECO:0007669"/>
    <property type="project" value="TreeGrafter"/>
</dbReference>
<keyword evidence="9" id="KW-0547">Nucleotide-binding</keyword>
<keyword evidence="14" id="KW-1133">Transmembrane helix</keyword>
<gene>
    <name evidence="23" type="primary">IRE1</name>
    <name evidence="23" type="ORF">MEQU1_000691</name>
</gene>
<evidence type="ECO:0000256" key="1">
    <source>
        <dbReference type="ARBA" id="ARBA00001946"/>
    </source>
</evidence>
<dbReference type="FunFam" id="1.10.510.10:FF:000572">
    <property type="entry name" value="Serine/threonine-protein kinase/endoribonuclease IRE1"/>
    <property type="match status" value="1"/>
</dbReference>
<dbReference type="Gene3D" id="1.20.1440.180">
    <property type="entry name" value="KEN domain"/>
    <property type="match status" value="1"/>
</dbReference>
<dbReference type="EMBL" id="CP119900">
    <property type="protein sequence ID" value="WFD22029.1"/>
    <property type="molecule type" value="Genomic_DNA"/>
</dbReference>
<comment type="cofactor">
    <cofactor evidence="1">
        <name>Mg(2+)</name>
        <dbReference type="ChEBI" id="CHEBI:18420"/>
    </cofactor>
</comment>
<evidence type="ECO:0000256" key="3">
    <source>
        <dbReference type="ARBA" id="ARBA00012513"/>
    </source>
</evidence>
<keyword evidence="13" id="KW-0460">Magnesium</keyword>
<dbReference type="PROSITE" id="PS50011">
    <property type="entry name" value="PROTEIN_KINASE_DOM"/>
    <property type="match status" value="1"/>
</dbReference>
<feature type="region of interest" description="Disordered" evidence="19">
    <location>
        <begin position="205"/>
        <end position="224"/>
    </location>
</feature>
<dbReference type="InterPro" id="IPR011009">
    <property type="entry name" value="Kinase-like_dom_sf"/>
</dbReference>
<evidence type="ECO:0000256" key="10">
    <source>
        <dbReference type="ARBA" id="ARBA00022777"/>
    </source>
</evidence>
<evidence type="ECO:0000256" key="14">
    <source>
        <dbReference type="ARBA" id="ARBA00022989"/>
    </source>
</evidence>
<dbReference type="GO" id="GO:0046872">
    <property type="term" value="F:metal ion binding"/>
    <property type="evidence" value="ECO:0007669"/>
    <property type="project" value="UniProtKB-KW"/>
</dbReference>
<evidence type="ECO:0000256" key="7">
    <source>
        <dbReference type="ARBA" id="ARBA00022723"/>
    </source>
</evidence>
<dbReference type="InterPro" id="IPR011047">
    <property type="entry name" value="Quinoprotein_ADH-like_sf"/>
</dbReference>
<dbReference type="Gene3D" id="2.130.10.10">
    <property type="entry name" value="YVTN repeat-like/Quinoprotein amine dehydrogenase"/>
    <property type="match status" value="1"/>
</dbReference>